<accession>A0A1S8A771</accession>
<evidence type="ECO:0000313" key="2">
    <source>
        <dbReference type="Proteomes" id="UP000054516"/>
    </source>
</evidence>
<organism evidence="1">
    <name type="scientific">Rosellinia necatrix</name>
    <name type="common">White root-rot fungus</name>
    <dbReference type="NCBI Taxonomy" id="77044"/>
    <lineage>
        <taxon>Eukaryota</taxon>
        <taxon>Fungi</taxon>
        <taxon>Dikarya</taxon>
        <taxon>Ascomycota</taxon>
        <taxon>Pezizomycotina</taxon>
        <taxon>Sordariomycetes</taxon>
        <taxon>Xylariomycetidae</taxon>
        <taxon>Xylariales</taxon>
        <taxon>Xylariaceae</taxon>
        <taxon>Rosellinia</taxon>
    </lineage>
</organism>
<evidence type="ECO:0000313" key="1">
    <source>
        <dbReference type="EMBL" id="GAW25936.1"/>
    </source>
</evidence>
<gene>
    <name evidence="1" type="ORF">SAMD00023353_1600940</name>
</gene>
<protein>
    <submittedName>
        <fullName evidence="1">Putative pyridoxal-dependent decarboxylase domain protein</fullName>
    </submittedName>
</protein>
<dbReference type="OrthoDB" id="2161780at2759"/>
<reference evidence="1" key="1">
    <citation type="submission" date="2016-03" db="EMBL/GenBank/DDBJ databases">
        <title>Draft genome sequence of Rosellinia necatrix.</title>
        <authorList>
            <person name="Kanematsu S."/>
        </authorList>
    </citation>
    <scope>NUCLEOTIDE SEQUENCE [LARGE SCALE GENOMIC DNA]</scope>
    <source>
        <strain evidence="1">W97</strain>
    </source>
</reference>
<name>A0A1S8A771_ROSNE</name>
<dbReference type="EMBL" id="DF977461">
    <property type="protein sequence ID" value="GAW25936.1"/>
    <property type="molecule type" value="Genomic_DNA"/>
</dbReference>
<dbReference type="AlphaFoldDB" id="A0A1S8A771"/>
<sequence>MADNTVDNIQHLPPTDISHDTSHQIISSHFIGPQAENLPYFKENIDIILEELKLARNRYFPQDVEFITKDVQQTEAFQKSMKKLTAAVRKAANILGTNSIPFWSPRYEAHMCTDMSVYSTQIP</sequence>
<dbReference type="Proteomes" id="UP000054516">
    <property type="component" value="Unassembled WGS sequence"/>
</dbReference>
<proteinExistence type="predicted"/>
<keyword evidence="2" id="KW-1185">Reference proteome</keyword>
<dbReference type="STRING" id="77044.A0A1S8A771"/>